<dbReference type="GO" id="GO:0015035">
    <property type="term" value="F:protein-disulfide reductase activity"/>
    <property type="evidence" value="ECO:0007669"/>
    <property type="project" value="InterPro"/>
</dbReference>
<evidence type="ECO:0000313" key="1">
    <source>
        <dbReference type="EMBL" id="CAA2105694.1"/>
    </source>
</evidence>
<proteinExistence type="predicted"/>
<dbReference type="Pfam" id="PF04134">
    <property type="entry name" value="DCC1-like"/>
    <property type="match status" value="1"/>
</dbReference>
<dbReference type="InterPro" id="IPR007263">
    <property type="entry name" value="DCC1-like"/>
</dbReference>
<accession>A0A679J7S6</accession>
<dbReference type="InterPro" id="IPR044691">
    <property type="entry name" value="DCC1_Trx"/>
</dbReference>
<evidence type="ECO:0008006" key="2">
    <source>
        <dbReference type="Google" id="ProtNLM"/>
    </source>
</evidence>
<dbReference type="PANTHER" id="PTHR34290">
    <property type="entry name" value="SI:CH73-390P7.2"/>
    <property type="match status" value="1"/>
</dbReference>
<organism evidence="1">
    <name type="scientific">Methylobacterium bullatum</name>
    <dbReference type="NCBI Taxonomy" id="570505"/>
    <lineage>
        <taxon>Bacteria</taxon>
        <taxon>Pseudomonadati</taxon>
        <taxon>Pseudomonadota</taxon>
        <taxon>Alphaproteobacteria</taxon>
        <taxon>Hyphomicrobiales</taxon>
        <taxon>Methylobacteriaceae</taxon>
        <taxon>Methylobacterium</taxon>
    </lineage>
</organism>
<dbReference type="AlphaFoldDB" id="A0A679J7S6"/>
<name>A0A679J7S6_9HYPH</name>
<gene>
    <name evidence="1" type="ORF">MBUL_03322</name>
</gene>
<sequence>MTPPAALTVYYDGACPLCSAEIRTYRRSRGAERLAFVDVSGDDAPATLGPDLCRDAARARFHVRDDRGRLASGASGFIRLWRELPGWGWLATLASLPGMPILAEAAYRGFLPLRPHLARLFSRFSGTSCDKACRPPRA</sequence>
<reference evidence="1" key="1">
    <citation type="submission" date="2019-12" db="EMBL/GenBank/DDBJ databases">
        <authorList>
            <person name="Cremers G."/>
        </authorList>
    </citation>
    <scope>NUCLEOTIDE SEQUENCE</scope>
    <source>
        <strain evidence="1">Mbul1</strain>
    </source>
</reference>
<dbReference type="PANTHER" id="PTHR34290:SF2">
    <property type="entry name" value="OS04G0668800 PROTEIN"/>
    <property type="match status" value="1"/>
</dbReference>
<protein>
    <recommendedName>
        <fullName evidence="2">Thiol-disulfide oxidoreductase DCC</fullName>
    </recommendedName>
</protein>
<dbReference type="EMBL" id="LR743504">
    <property type="protein sequence ID" value="CAA2105694.1"/>
    <property type="molecule type" value="Genomic_DNA"/>
</dbReference>